<accession>A0A9B0WT23</accession>
<dbReference type="GeneID" id="102842749"/>
<evidence type="ECO:0000313" key="3">
    <source>
        <dbReference type="Proteomes" id="UP000504623"/>
    </source>
</evidence>
<dbReference type="Pfam" id="PF00581">
    <property type="entry name" value="Rhodanese"/>
    <property type="match status" value="1"/>
</dbReference>
<keyword evidence="3" id="KW-1185">Reference proteome</keyword>
<reference evidence="4" key="1">
    <citation type="submission" date="2025-08" db="UniProtKB">
        <authorList>
            <consortium name="RefSeq"/>
        </authorList>
    </citation>
    <scope>IDENTIFICATION</scope>
    <source>
        <tissue evidence="4">Spleen</tissue>
    </source>
</reference>
<gene>
    <name evidence="4" type="primary">TSTD3</name>
</gene>
<protein>
    <recommendedName>
        <fullName evidence="1">Sulfurtransferase</fullName>
    </recommendedName>
</protein>
<organism evidence="3 4">
    <name type="scientific">Chrysochloris asiatica</name>
    <name type="common">Cape golden mole</name>
    <dbReference type="NCBI Taxonomy" id="185453"/>
    <lineage>
        <taxon>Eukaryota</taxon>
        <taxon>Metazoa</taxon>
        <taxon>Chordata</taxon>
        <taxon>Craniata</taxon>
        <taxon>Vertebrata</taxon>
        <taxon>Euteleostomi</taxon>
        <taxon>Mammalia</taxon>
        <taxon>Eutheria</taxon>
        <taxon>Afrotheria</taxon>
        <taxon>Chrysochloridae</taxon>
        <taxon>Chrysochlorinae</taxon>
        <taxon>Chrysochloris</taxon>
    </lineage>
</organism>
<proteinExistence type="predicted"/>
<dbReference type="CDD" id="cd01519">
    <property type="entry name" value="RHOD_HSP67B2"/>
    <property type="match status" value="1"/>
</dbReference>
<dbReference type="GO" id="GO:0004792">
    <property type="term" value="F:thiosulfate-cyanide sulfurtransferase activity"/>
    <property type="evidence" value="ECO:0007669"/>
    <property type="project" value="InterPro"/>
</dbReference>
<dbReference type="InterPro" id="IPR001307">
    <property type="entry name" value="Thiosulphate_STrfase_CS"/>
</dbReference>
<sequence>MALSDLARAKLEGAGEPDAALAEAGGGGHVYCTAMVLPWVFLWRMRRAVLGSTEAAVCGFRTVRGSCHTFCTASKDVTYKELKNLLNSKNILLIDVRETWEVLKYGKIPGAINIPLGEVGHALQMNPRDFKDKYNEVKPSESDNLVFSCLAGLRSKKALDTALSLGFKSAQHYAGGWKEWTTYEVSDSKQGN</sequence>
<dbReference type="Proteomes" id="UP000504623">
    <property type="component" value="Unplaced"/>
</dbReference>
<dbReference type="RefSeq" id="XP_006865920.1">
    <property type="nucleotide sequence ID" value="XM_006865858.1"/>
</dbReference>
<dbReference type="PANTHER" id="PTHR44086:SF10">
    <property type="entry name" value="THIOSULFATE SULFURTRANSFERASE_RHODANESE-LIKE DOMAIN-CONTAINING PROTEIN 3"/>
    <property type="match status" value="1"/>
</dbReference>
<dbReference type="PROSITE" id="PS00683">
    <property type="entry name" value="RHODANESE_2"/>
    <property type="match status" value="1"/>
</dbReference>
<evidence type="ECO:0000313" key="4">
    <source>
        <dbReference type="RefSeq" id="XP_006865920.1"/>
    </source>
</evidence>
<dbReference type="OrthoDB" id="566238at2759"/>
<dbReference type="PROSITE" id="PS50206">
    <property type="entry name" value="RHODANESE_3"/>
    <property type="match status" value="1"/>
</dbReference>
<feature type="domain" description="Rhodanese" evidence="2">
    <location>
        <begin position="87"/>
        <end position="182"/>
    </location>
</feature>
<evidence type="ECO:0000256" key="1">
    <source>
        <dbReference type="RuleBase" id="RU000507"/>
    </source>
</evidence>
<dbReference type="Gene3D" id="3.40.250.10">
    <property type="entry name" value="Rhodanese-like domain"/>
    <property type="match status" value="1"/>
</dbReference>
<dbReference type="InterPro" id="IPR001763">
    <property type="entry name" value="Rhodanese-like_dom"/>
</dbReference>
<dbReference type="SUPFAM" id="SSF52821">
    <property type="entry name" value="Rhodanese/Cell cycle control phosphatase"/>
    <property type="match status" value="1"/>
</dbReference>
<dbReference type="PANTHER" id="PTHR44086">
    <property type="entry name" value="THIOSULFATE SULFURTRANSFERASE RDL2, MITOCHONDRIAL-RELATED"/>
    <property type="match status" value="1"/>
</dbReference>
<evidence type="ECO:0000259" key="2">
    <source>
        <dbReference type="PROSITE" id="PS50206"/>
    </source>
</evidence>
<dbReference type="InterPro" id="IPR036873">
    <property type="entry name" value="Rhodanese-like_dom_sf"/>
</dbReference>
<dbReference type="CTD" id="100130890"/>
<name>A0A9B0WT23_CHRAS</name>
<keyword evidence="1" id="KW-0808">Transferase</keyword>
<dbReference type="AlphaFoldDB" id="A0A9B0WT23"/>
<dbReference type="SMART" id="SM00450">
    <property type="entry name" value="RHOD"/>
    <property type="match status" value="1"/>
</dbReference>